<dbReference type="AlphaFoldDB" id="A0A660LG48"/>
<evidence type="ECO:0000256" key="4">
    <source>
        <dbReference type="ARBA" id="ARBA00023125"/>
    </source>
</evidence>
<dbReference type="InterPro" id="IPR039425">
    <property type="entry name" value="RNA_pol_sigma-70-like"/>
</dbReference>
<dbReference type="Pfam" id="PF08281">
    <property type="entry name" value="Sigma70_r4_2"/>
    <property type="match status" value="1"/>
</dbReference>
<organism evidence="8 9">
    <name type="scientific">Solirubrobacter pauli</name>
    <dbReference type="NCBI Taxonomy" id="166793"/>
    <lineage>
        <taxon>Bacteria</taxon>
        <taxon>Bacillati</taxon>
        <taxon>Actinomycetota</taxon>
        <taxon>Thermoleophilia</taxon>
        <taxon>Solirubrobacterales</taxon>
        <taxon>Solirubrobacteraceae</taxon>
        <taxon>Solirubrobacter</taxon>
    </lineage>
</organism>
<dbReference type="GO" id="GO:0016987">
    <property type="term" value="F:sigma factor activity"/>
    <property type="evidence" value="ECO:0007669"/>
    <property type="project" value="UniProtKB-KW"/>
</dbReference>
<keyword evidence="4" id="KW-0238">DNA-binding</keyword>
<feature type="domain" description="RNA polymerase sigma factor 70 region 4 type 2" evidence="7">
    <location>
        <begin position="132"/>
        <end position="184"/>
    </location>
</feature>
<evidence type="ECO:0000259" key="6">
    <source>
        <dbReference type="Pfam" id="PF04542"/>
    </source>
</evidence>
<dbReference type="Pfam" id="PF04542">
    <property type="entry name" value="Sigma70_r2"/>
    <property type="match status" value="1"/>
</dbReference>
<dbReference type="InterPro" id="IPR013325">
    <property type="entry name" value="RNA_pol_sigma_r2"/>
</dbReference>
<keyword evidence="5" id="KW-0804">Transcription</keyword>
<dbReference type="InterPro" id="IPR036388">
    <property type="entry name" value="WH-like_DNA-bd_sf"/>
</dbReference>
<dbReference type="PANTHER" id="PTHR43133">
    <property type="entry name" value="RNA POLYMERASE ECF-TYPE SIGMA FACTO"/>
    <property type="match status" value="1"/>
</dbReference>
<keyword evidence="2" id="KW-0805">Transcription regulation</keyword>
<dbReference type="Gene3D" id="1.10.10.10">
    <property type="entry name" value="Winged helix-like DNA-binding domain superfamily/Winged helix DNA-binding domain"/>
    <property type="match status" value="1"/>
</dbReference>
<evidence type="ECO:0000313" key="9">
    <source>
        <dbReference type="Proteomes" id="UP000278962"/>
    </source>
</evidence>
<name>A0A660LG48_9ACTN</name>
<protein>
    <submittedName>
        <fullName evidence="8">RNA polymerase sigma-70 factor (ECF subfamily)</fullName>
    </submittedName>
</protein>
<evidence type="ECO:0000256" key="5">
    <source>
        <dbReference type="ARBA" id="ARBA00023163"/>
    </source>
</evidence>
<comment type="similarity">
    <text evidence="1">Belongs to the sigma-70 factor family. ECF subfamily.</text>
</comment>
<proteinExistence type="inferred from homology"/>
<dbReference type="NCBIfam" id="TIGR02937">
    <property type="entry name" value="sigma70-ECF"/>
    <property type="match status" value="1"/>
</dbReference>
<dbReference type="Proteomes" id="UP000278962">
    <property type="component" value="Unassembled WGS sequence"/>
</dbReference>
<dbReference type="CDD" id="cd06171">
    <property type="entry name" value="Sigma70_r4"/>
    <property type="match status" value="1"/>
</dbReference>
<dbReference type="InterPro" id="IPR007627">
    <property type="entry name" value="RNA_pol_sigma70_r2"/>
</dbReference>
<dbReference type="InterPro" id="IPR014284">
    <property type="entry name" value="RNA_pol_sigma-70_dom"/>
</dbReference>
<dbReference type="GO" id="GO:0003677">
    <property type="term" value="F:DNA binding"/>
    <property type="evidence" value="ECO:0007669"/>
    <property type="project" value="UniProtKB-KW"/>
</dbReference>
<sequence>MTGKRSGRRIRFVFTDRMEAQPLDHDVLARLFAAHGDRVYAYCVRMLGNEHDAADALQDTFLNLARRGVDTGGDESRLRFYVFAAARNACFDLQRRRRDEASLDALREAGVPVERGTQAGPEQAALDGVTRDAVLGALARVPERQRKAWLLRELGELSYDEVGDRLGVNANAVAQLLHRTRRALQASIPAAAL</sequence>
<evidence type="ECO:0000256" key="2">
    <source>
        <dbReference type="ARBA" id="ARBA00023015"/>
    </source>
</evidence>
<feature type="domain" description="RNA polymerase sigma-70 region 2" evidence="6">
    <location>
        <begin position="31"/>
        <end position="98"/>
    </location>
</feature>
<keyword evidence="3" id="KW-0731">Sigma factor</keyword>
<evidence type="ECO:0000313" key="8">
    <source>
        <dbReference type="EMBL" id="RKQ91894.1"/>
    </source>
</evidence>
<comment type="caution">
    <text evidence="8">The sequence shown here is derived from an EMBL/GenBank/DDBJ whole genome shotgun (WGS) entry which is preliminary data.</text>
</comment>
<reference evidence="8 9" key="1">
    <citation type="submission" date="2018-10" db="EMBL/GenBank/DDBJ databases">
        <title>Genomic Encyclopedia of Archaeal and Bacterial Type Strains, Phase II (KMG-II): from individual species to whole genera.</title>
        <authorList>
            <person name="Goeker M."/>
        </authorList>
    </citation>
    <scope>NUCLEOTIDE SEQUENCE [LARGE SCALE GENOMIC DNA]</scope>
    <source>
        <strain evidence="8 9">DSM 14954</strain>
    </source>
</reference>
<dbReference type="SUPFAM" id="SSF88659">
    <property type="entry name" value="Sigma3 and sigma4 domains of RNA polymerase sigma factors"/>
    <property type="match status" value="1"/>
</dbReference>
<dbReference type="GO" id="GO:0006352">
    <property type="term" value="P:DNA-templated transcription initiation"/>
    <property type="evidence" value="ECO:0007669"/>
    <property type="project" value="InterPro"/>
</dbReference>
<dbReference type="SUPFAM" id="SSF88946">
    <property type="entry name" value="Sigma2 domain of RNA polymerase sigma factors"/>
    <property type="match status" value="1"/>
</dbReference>
<dbReference type="Gene3D" id="1.10.1740.10">
    <property type="match status" value="1"/>
</dbReference>
<dbReference type="InterPro" id="IPR013249">
    <property type="entry name" value="RNA_pol_sigma70_r4_t2"/>
</dbReference>
<dbReference type="EMBL" id="RBIL01000001">
    <property type="protein sequence ID" value="RKQ91894.1"/>
    <property type="molecule type" value="Genomic_DNA"/>
</dbReference>
<evidence type="ECO:0000256" key="1">
    <source>
        <dbReference type="ARBA" id="ARBA00010641"/>
    </source>
</evidence>
<gene>
    <name evidence="8" type="ORF">C8N24_1728</name>
</gene>
<keyword evidence="9" id="KW-1185">Reference proteome</keyword>
<accession>A0A660LG48</accession>
<dbReference type="OrthoDB" id="7376212at2"/>
<evidence type="ECO:0000256" key="3">
    <source>
        <dbReference type="ARBA" id="ARBA00023082"/>
    </source>
</evidence>
<dbReference type="PANTHER" id="PTHR43133:SF8">
    <property type="entry name" value="RNA POLYMERASE SIGMA FACTOR HI_1459-RELATED"/>
    <property type="match status" value="1"/>
</dbReference>
<evidence type="ECO:0000259" key="7">
    <source>
        <dbReference type="Pfam" id="PF08281"/>
    </source>
</evidence>
<dbReference type="InterPro" id="IPR013324">
    <property type="entry name" value="RNA_pol_sigma_r3/r4-like"/>
</dbReference>